<evidence type="ECO:0000256" key="1">
    <source>
        <dbReference type="ARBA" id="ARBA00022737"/>
    </source>
</evidence>
<protein>
    <recommendedName>
        <fullName evidence="7">Cell wall-binding protein</fullName>
    </recommendedName>
</protein>
<dbReference type="SUPFAM" id="SSF69360">
    <property type="entry name" value="Cell wall binding repeat"/>
    <property type="match status" value="1"/>
</dbReference>
<feature type="region of interest" description="Disordered" evidence="3">
    <location>
        <begin position="119"/>
        <end position="156"/>
    </location>
</feature>
<dbReference type="EMBL" id="DWZA01000005">
    <property type="protein sequence ID" value="HJA70105.1"/>
    <property type="molecule type" value="Genomic_DNA"/>
</dbReference>
<evidence type="ECO:0000313" key="6">
    <source>
        <dbReference type="Proteomes" id="UP000823900"/>
    </source>
</evidence>
<sequence length="156" mass="19183">MKKKLLFALTAAMTMTVAFPLTASADEWRNDGKGWWYEIDDDDFDHTEYDDDYDDYAKNGWKLIDKKWYFFDASGYMKTGWIHVDDDWYYLNEDGSLLTNAYTSDGYWVDEEGEWDLRDRDDRYDDDWDDRYDDDRYDDDWDDRYDDDRYDDDWDD</sequence>
<comment type="caution">
    <text evidence="5">The sequence shown here is derived from an EMBL/GenBank/DDBJ whole genome shotgun (WGS) entry which is preliminary data.</text>
</comment>
<feature type="signal peptide" evidence="4">
    <location>
        <begin position="1"/>
        <end position="23"/>
    </location>
</feature>
<dbReference type="Gene3D" id="2.10.270.10">
    <property type="entry name" value="Cholin Binding"/>
    <property type="match status" value="1"/>
</dbReference>
<feature type="chain" id="PRO_5039468145" description="Cell wall-binding protein" evidence="4">
    <location>
        <begin position="24"/>
        <end position="156"/>
    </location>
</feature>
<organism evidence="5 6">
    <name type="scientific">Candidatus Lachnoclostridium stercoravium</name>
    <dbReference type="NCBI Taxonomy" id="2838633"/>
    <lineage>
        <taxon>Bacteria</taxon>
        <taxon>Bacillati</taxon>
        <taxon>Bacillota</taxon>
        <taxon>Clostridia</taxon>
        <taxon>Lachnospirales</taxon>
        <taxon>Lachnospiraceae</taxon>
    </lineage>
</organism>
<evidence type="ECO:0000313" key="5">
    <source>
        <dbReference type="EMBL" id="HJA70105.1"/>
    </source>
</evidence>
<accession>A0A9D2KNA9</accession>
<proteinExistence type="predicted"/>
<dbReference type="AlphaFoldDB" id="A0A9D2KNA9"/>
<reference evidence="5" key="1">
    <citation type="journal article" date="2021" name="PeerJ">
        <title>Extensive microbial diversity within the chicken gut microbiome revealed by metagenomics and culture.</title>
        <authorList>
            <person name="Gilroy R."/>
            <person name="Ravi A."/>
            <person name="Getino M."/>
            <person name="Pursley I."/>
            <person name="Horton D.L."/>
            <person name="Alikhan N.F."/>
            <person name="Baker D."/>
            <person name="Gharbi K."/>
            <person name="Hall N."/>
            <person name="Watson M."/>
            <person name="Adriaenssens E.M."/>
            <person name="Foster-Nyarko E."/>
            <person name="Jarju S."/>
            <person name="Secka A."/>
            <person name="Antonio M."/>
            <person name="Oren A."/>
            <person name="Chaudhuri R.R."/>
            <person name="La Ragione R."/>
            <person name="Hildebrand F."/>
            <person name="Pallen M.J."/>
        </authorList>
    </citation>
    <scope>NUCLEOTIDE SEQUENCE</scope>
    <source>
        <strain evidence="5">CHK178-16964</strain>
    </source>
</reference>
<dbReference type="InterPro" id="IPR018337">
    <property type="entry name" value="Cell_wall/Cho-bd_repeat"/>
</dbReference>
<evidence type="ECO:0008006" key="7">
    <source>
        <dbReference type="Google" id="ProtNLM"/>
    </source>
</evidence>
<evidence type="ECO:0000256" key="3">
    <source>
        <dbReference type="SAM" id="MobiDB-lite"/>
    </source>
</evidence>
<evidence type="ECO:0000256" key="2">
    <source>
        <dbReference type="PROSITE-ProRule" id="PRU00591"/>
    </source>
</evidence>
<name>A0A9D2KNA9_9FIRM</name>
<reference evidence="5" key="2">
    <citation type="submission" date="2021-04" db="EMBL/GenBank/DDBJ databases">
        <authorList>
            <person name="Gilroy R."/>
        </authorList>
    </citation>
    <scope>NUCLEOTIDE SEQUENCE</scope>
    <source>
        <strain evidence="5">CHK178-16964</strain>
    </source>
</reference>
<feature type="repeat" description="Cell wall-binding" evidence="2">
    <location>
        <begin position="78"/>
        <end position="97"/>
    </location>
</feature>
<keyword evidence="1" id="KW-0677">Repeat</keyword>
<dbReference type="PROSITE" id="PS51170">
    <property type="entry name" value="CW"/>
    <property type="match status" value="2"/>
</dbReference>
<feature type="repeat" description="Cell wall-binding" evidence="2">
    <location>
        <begin position="58"/>
        <end position="77"/>
    </location>
</feature>
<gene>
    <name evidence="5" type="ORF">IAA07_00815</name>
</gene>
<dbReference type="Proteomes" id="UP000823900">
    <property type="component" value="Unassembled WGS sequence"/>
</dbReference>
<evidence type="ECO:0000256" key="4">
    <source>
        <dbReference type="SAM" id="SignalP"/>
    </source>
</evidence>
<keyword evidence="4" id="KW-0732">Signal</keyword>
<feature type="compositionally biased region" description="Acidic residues" evidence="3">
    <location>
        <begin position="124"/>
        <end position="156"/>
    </location>
</feature>
<dbReference type="Pfam" id="PF19127">
    <property type="entry name" value="Choline_bind_3"/>
    <property type="match status" value="1"/>
</dbReference>